<dbReference type="Proteomes" id="UP000030300">
    <property type="component" value="Chromosome"/>
</dbReference>
<dbReference type="EMBL" id="CP009896">
    <property type="protein sequence ID" value="AIY17101.1"/>
    <property type="molecule type" value="Genomic_DNA"/>
</dbReference>
<dbReference type="RefSeq" id="WP_038678177.1">
    <property type="nucleotide sequence ID" value="NZ_BJMC01000008.1"/>
</dbReference>
<evidence type="ECO:0000313" key="2">
    <source>
        <dbReference type="Proteomes" id="UP000030300"/>
    </source>
</evidence>
<proteinExistence type="predicted"/>
<dbReference type="KEGG" id="psim:KR76_10725"/>
<reference evidence="1 2" key="1">
    <citation type="journal article" date="2015" name="Genome Announc.">
        <title>Complete Genome Sequence of Steroid-Transforming Nocardioides simplex VKM Ac-2033D.</title>
        <authorList>
            <person name="Shtratnikova V.Y."/>
            <person name="Schelkunov M.I."/>
            <person name="Pekov Y.A."/>
            <person name="Fokina V.V."/>
            <person name="Logacheva M.D."/>
            <person name="Sokolov S.L."/>
            <person name="Bragin E.Y."/>
            <person name="Ashapkin V.V."/>
            <person name="Donova M.V."/>
        </authorList>
    </citation>
    <scope>NUCLEOTIDE SEQUENCE [LARGE SCALE GENOMIC DNA]</scope>
    <source>
        <strain evidence="1 2">VKM Ac-2033D</strain>
    </source>
</reference>
<dbReference type="STRING" id="2045.KR76_10725"/>
<dbReference type="HOGENOM" id="CLU_1546042_0_0_11"/>
<sequence length="173" mass="16697">MPASPPPVSRRLVVAGGLGGAALALSGCDALDDVLGRNDDPGVSGAASGTVTPTAPAADADSTLVDTVVAAISGTSALVAATGTAVPGLAKITASLTRLHTAHATELGGTLSTTPPATPVTGPRAAALRRLLRAEADLQERLVAAAGQAHSGALAQLFAAMAAALAQQRAVLG</sequence>
<name>A0A0A1DIA6_NOCSI</name>
<organism evidence="1 2">
    <name type="scientific">Nocardioides simplex</name>
    <name type="common">Arthrobacter simplex</name>
    <dbReference type="NCBI Taxonomy" id="2045"/>
    <lineage>
        <taxon>Bacteria</taxon>
        <taxon>Bacillati</taxon>
        <taxon>Actinomycetota</taxon>
        <taxon>Actinomycetes</taxon>
        <taxon>Propionibacteriales</taxon>
        <taxon>Nocardioidaceae</taxon>
        <taxon>Pimelobacter</taxon>
    </lineage>
</organism>
<dbReference type="AlphaFoldDB" id="A0A0A1DIA6"/>
<dbReference type="eggNOG" id="ENOG50322Q5">
    <property type="taxonomic scope" value="Bacteria"/>
</dbReference>
<dbReference type="GeneID" id="96612826"/>
<keyword evidence="2" id="KW-1185">Reference proteome</keyword>
<protein>
    <submittedName>
        <fullName evidence="1">Uncharacterized protein</fullName>
    </submittedName>
</protein>
<gene>
    <name evidence="1" type="ORF">KR76_10725</name>
</gene>
<accession>A0A0A1DIA6</accession>
<evidence type="ECO:0000313" key="1">
    <source>
        <dbReference type="EMBL" id="AIY17101.1"/>
    </source>
</evidence>